<sequence length="91" mass="10412">MNIENVEKALLDPISVFRRPDDVFADDTLTRDQKIRILRRWEYDARELEVAEEENMGGGPPDMLDQVLQVLHRLGAEVDVEHSPPTKQGGE</sequence>
<proteinExistence type="predicted"/>
<organism evidence="1 2">
    <name type="scientific">Desulfuromonas versatilis</name>
    <dbReference type="NCBI Taxonomy" id="2802975"/>
    <lineage>
        <taxon>Bacteria</taxon>
        <taxon>Pseudomonadati</taxon>
        <taxon>Thermodesulfobacteriota</taxon>
        <taxon>Desulfuromonadia</taxon>
        <taxon>Desulfuromonadales</taxon>
        <taxon>Desulfuromonadaceae</taxon>
        <taxon>Desulfuromonas</taxon>
    </lineage>
</organism>
<protein>
    <submittedName>
        <fullName evidence="1">Uncharacterized protein</fullName>
    </submittedName>
</protein>
<name>A0ABN6E370_9BACT</name>
<reference evidence="1 2" key="1">
    <citation type="journal article" date="2016" name="C (Basel)">
        <title>Selective Growth of and Electricity Production by Marine Exoelectrogenic Bacteria in Self-Aggregated Hydrogel of Microbially Reduced Graphene Oxide.</title>
        <authorList>
            <person name="Yoshida N."/>
            <person name="Goto Y."/>
            <person name="Miyata Y."/>
        </authorList>
    </citation>
    <scope>NUCLEOTIDE SEQUENCE [LARGE SCALE GENOMIC DNA]</scope>
    <source>
        <strain evidence="1 2">NIT-T3</strain>
    </source>
</reference>
<accession>A0ABN6E370</accession>
<dbReference type="Proteomes" id="UP001319827">
    <property type="component" value="Chromosome"/>
</dbReference>
<evidence type="ECO:0000313" key="2">
    <source>
        <dbReference type="Proteomes" id="UP001319827"/>
    </source>
</evidence>
<dbReference type="EMBL" id="AP024355">
    <property type="protein sequence ID" value="BCR06800.1"/>
    <property type="molecule type" value="Genomic_DNA"/>
</dbReference>
<evidence type="ECO:0000313" key="1">
    <source>
        <dbReference type="EMBL" id="BCR06800.1"/>
    </source>
</evidence>
<gene>
    <name evidence="1" type="ORF">DESUT3_38690</name>
</gene>
<dbReference type="RefSeq" id="WP_221250181.1">
    <property type="nucleotide sequence ID" value="NZ_AP024355.1"/>
</dbReference>
<keyword evidence="2" id="KW-1185">Reference proteome</keyword>
<reference evidence="1 2" key="2">
    <citation type="journal article" date="2021" name="Int. J. Syst. Evol. Microbiol.">
        <title>Isolation and Polyphasic Characterization of Desulfuromonas versatilis sp. Nov., an Electrogenic Bacteria Capable of Versatile Metabolism Isolated from a Graphene Oxide-Reducing Enrichment Culture.</title>
        <authorList>
            <person name="Xie L."/>
            <person name="Yoshida N."/>
            <person name="Ishii S."/>
            <person name="Meng L."/>
        </authorList>
    </citation>
    <scope>NUCLEOTIDE SEQUENCE [LARGE SCALE GENOMIC DNA]</scope>
    <source>
        <strain evidence="1 2">NIT-T3</strain>
    </source>
</reference>